<proteinExistence type="predicted"/>
<feature type="domain" description="Novel STAND NTPase 1" evidence="2">
    <location>
        <begin position="206"/>
        <end position="438"/>
    </location>
</feature>
<dbReference type="PRINTS" id="PR00364">
    <property type="entry name" value="DISEASERSIST"/>
</dbReference>
<dbReference type="Pfam" id="PF20703">
    <property type="entry name" value="nSTAND1"/>
    <property type="match status" value="1"/>
</dbReference>
<dbReference type="Proteomes" id="UP001215598">
    <property type="component" value="Unassembled WGS sequence"/>
</dbReference>
<feature type="compositionally biased region" description="Low complexity" evidence="1">
    <location>
        <begin position="180"/>
        <end position="198"/>
    </location>
</feature>
<dbReference type="InterPro" id="IPR049052">
    <property type="entry name" value="nSTAND1"/>
</dbReference>
<accession>A0AAD7HQX8</accession>
<dbReference type="Gene3D" id="1.20.930.20">
    <property type="entry name" value="Adaptor protein Cbl, N-terminal domain"/>
    <property type="match status" value="1"/>
</dbReference>
<evidence type="ECO:0000313" key="3">
    <source>
        <dbReference type="EMBL" id="KAJ7726218.1"/>
    </source>
</evidence>
<dbReference type="CDD" id="cd21037">
    <property type="entry name" value="MLKL_NTD"/>
    <property type="match status" value="1"/>
</dbReference>
<dbReference type="InterPro" id="IPR059179">
    <property type="entry name" value="MLKL-like_MCAfunc"/>
</dbReference>
<evidence type="ECO:0000313" key="4">
    <source>
        <dbReference type="Proteomes" id="UP001215598"/>
    </source>
</evidence>
<feature type="region of interest" description="Disordered" evidence="1">
    <location>
        <begin position="176"/>
        <end position="198"/>
    </location>
</feature>
<protein>
    <recommendedName>
        <fullName evidence="2">Novel STAND NTPase 1 domain-containing protein</fullName>
    </recommendedName>
</protein>
<keyword evidence="4" id="KW-1185">Reference proteome</keyword>
<dbReference type="InterPro" id="IPR036537">
    <property type="entry name" value="Adaptor_Cbl_N_dom_sf"/>
</dbReference>
<organism evidence="3 4">
    <name type="scientific">Mycena metata</name>
    <dbReference type="NCBI Taxonomy" id="1033252"/>
    <lineage>
        <taxon>Eukaryota</taxon>
        <taxon>Fungi</taxon>
        <taxon>Dikarya</taxon>
        <taxon>Basidiomycota</taxon>
        <taxon>Agaricomycotina</taxon>
        <taxon>Agaricomycetes</taxon>
        <taxon>Agaricomycetidae</taxon>
        <taxon>Agaricales</taxon>
        <taxon>Marasmiineae</taxon>
        <taxon>Mycenaceae</taxon>
        <taxon>Mycena</taxon>
    </lineage>
</organism>
<dbReference type="InterPro" id="IPR027417">
    <property type="entry name" value="P-loop_NTPase"/>
</dbReference>
<dbReference type="AlphaFoldDB" id="A0AAD7HQX8"/>
<reference evidence="3" key="1">
    <citation type="submission" date="2023-03" db="EMBL/GenBank/DDBJ databases">
        <title>Massive genome expansion in bonnet fungi (Mycena s.s.) driven by repeated elements and novel gene families across ecological guilds.</title>
        <authorList>
            <consortium name="Lawrence Berkeley National Laboratory"/>
            <person name="Harder C.B."/>
            <person name="Miyauchi S."/>
            <person name="Viragh M."/>
            <person name="Kuo A."/>
            <person name="Thoen E."/>
            <person name="Andreopoulos B."/>
            <person name="Lu D."/>
            <person name="Skrede I."/>
            <person name="Drula E."/>
            <person name="Henrissat B."/>
            <person name="Morin E."/>
            <person name="Kohler A."/>
            <person name="Barry K."/>
            <person name="LaButti K."/>
            <person name="Morin E."/>
            <person name="Salamov A."/>
            <person name="Lipzen A."/>
            <person name="Mereny Z."/>
            <person name="Hegedus B."/>
            <person name="Baldrian P."/>
            <person name="Stursova M."/>
            <person name="Weitz H."/>
            <person name="Taylor A."/>
            <person name="Grigoriev I.V."/>
            <person name="Nagy L.G."/>
            <person name="Martin F."/>
            <person name="Kauserud H."/>
        </authorList>
    </citation>
    <scope>NUCLEOTIDE SEQUENCE</scope>
    <source>
        <strain evidence="3">CBHHK182m</strain>
    </source>
</reference>
<dbReference type="GO" id="GO:0007166">
    <property type="term" value="P:cell surface receptor signaling pathway"/>
    <property type="evidence" value="ECO:0007669"/>
    <property type="project" value="InterPro"/>
</dbReference>
<dbReference type="Gene3D" id="3.40.50.300">
    <property type="entry name" value="P-loop containing nucleotide triphosphate hydrolases"/>
    <property type="match status" value="1"/>
</dbReference>
<gene>
    <name evidence="3" type="ORF">B0H16DRAFT_1780630</name>
</gene>
<name>A0AAD7HQX8_9AGAR</name>
<evidence type="ECO:0000256" key="1">
    <source>
        <dbReference type="SAM" id="MobiDB-lite"/>
    </source>
</evidence>
<dbReference type="InterPro" id="IPR011990">
    <property type="entry name" value="TPR-like_helical_dom_sf"/>
</dbReference>
<dbReference type="SUPFAM" id="SSF48452">
    <property type="entry name" value="TPR-like"/>
    <property type="match status" value="1"/>
</dbReference>
<dbReference type="EMBL" id="JARKIB010000188">
    <property type="protein sequence ID" value="KAJ7726218.1"/>
    <property type="molecule type" value="Genomic_DNA"/>
</dbReference>
<evidence type="ECO:0000259" key="2">
    <source>
        <dbReference type="Pfam" id="PF20703"/>
    </source>
</evidence>
<comment type="caution">
    <text evidence="3">The sequence shown here is derived from an EMBL/GenBank/DDBJ whole genome shotgun (WGS) entry which is preliminary data.</text>
</comment>
<dbReference type="SUPFAM" id="SSF52540">
    <property type="entry name" value="P-loop containing nucleoside triphosphate hydrolases"/>
    <property type="match status" value="1"/>
</dbReference>
<sequence length="912" mass="100891">MDPASPTRRLNQYTKIVLSTIEGIAQSYRVPVLTTIATLSLGIVTMIESVRTNKKLCNQIVDDIHRVLCNIVKFYVENEIDGVIPPKLLHDIASLAEILQTIFSCLKLQQGIGRFKALFKQMDNKIRLEQCADALSVCVKMFDTEIDATTLSSAVQMRTDTRARHEQFLALLENHPDLDSSSSQTRSTISTYGSSSDSLSLLPARPQIFHGRESELQDIVDCLTKGAARIVILGAGGVGKTALALTAMYHPQVSAKYDNIYFISCQSSPTCSHLAAKIASHLHIEQTSNLEKAVVQHLSSQPSSVLLVLDNFETPWENMDSRRDTEEFLSLLTDVPKLTLMITMRGAERPGKVQWSRPFLPALSPLYDSAAIKTFYDIAGDLHDPALVERLLQLTGNLPLALSLMAHVAATDGCDNTLRRWTAERTRLFSDGYDHTSSLDISVALSYTSPRMTSGAQELLSVLVMLPDGISDTDLVQSRMNIPNILACKTTLIQTSLAHVDQHRVLKVLPPIRESVARAYPAKAQVKSALCQHFRSIIGLCKERAKLSSQSYVQLQRNLANFDSMFLDALATQSDDIEATLESVVLLVGIRRGTEMGRSILMVESSGLGLNTPDFISQGNAYFDADGVDISMKAKWYRACGHERLLRNDLLAALRNFSVSLSLTEQNQLSTPDLADALHCMGQVSGELGQYPQALGYLRKTQQHLEILGDPLGQTSVTAVEADLQRKIGNLGRAVELYRKAQTFPPPTAVQLRDLLKEHLGNLHLQKTKYLEAKALLEEVVESRHSYRPHDNIKAYTDLAEVGIATDLDAVLVLKSLATARTPITQRQLIHGQFGCDIIAADLSLRDGDLTSAKRVFEDCLPQFHGRDPRTYVRAVDLTRQAAVFSAFGLMMILINGSGWPSFCHHWSFEQL</sequence>
<dbReference type="PANTHER" id="PTHR47691:SF3">
    <property type="entry name" value="HTH-TYPE TRANSCRIPTIONAL REGULATOR RV0890C-RELATED"/>
    <property type="match status" value="1"/>
</dbReference>
<dbReference type="PANTHER" id="PTHR47691">
    <property type="entry name" value="REGULATOR-RELATED"/>
    <property type="match status" value="1"/>
</dbReference>
<dbReference type="Gene3D" id="1.25.40.10">
    <property type="entry name" value="Tetratricopeptide repeat domain"/>
    <property type="match status" value="1"/>
</dbReference>